<dbReference type="AlphaFoldDB" id="A0A212RHK9"/>
<feature type="domain" description="HTH tetR-type" evidence="6">
    <location>
        <begin position="7"/>
        <end position="67"/>
    </location>
</feature>
<dbReference type="InterPro" id="IPR009057">
    <property type="entry name" value="Homeodomain-like_sf"/>
</dbReference>
<evidence type="ECO:0000256" key="1">
    <source>
        <dbReference type="ARBA" id="ARBA00022491"/>
    </source>
</evidence>
<feature type="DNA-binding region" description="H-T-H motif" evidence="5">
    <location>
        <begin position="30"/>
        <end position="49"/>
    </location>
</feature>
<accession>A0A212RHK9</accession>
<sequence>MARGSGGDRRRAILRVAGRLFSQRGYYGTSIRDIAAAIRLQGGSLYAHIASKEELLWEIVDEAAQAFLSSLEPIVRSERPPLEKLRMAVAAHIRVVTERQDAAVVFNHEWRALSPKRRSEILARRDAYEALFREILREGIAAGVFRADLDVPLITRFILTALNGVAVWYQPKGPLSPDQIAEAFSEWAVRGLVRSESPSADP</sequence>
<name>A0A212RHK9_9CHLR</name>
<protein>
    <submittedName>
        <fullName evidence="7">Transcriptional regulator, TetR family</fullName>
    </submittedName>
</protein>
<keyword evidence="1" id="KW-0678">Repressor</keyword>
<gene>
    <name evidence="7" type="ORF">SAMN02746019_00014860</name>
</gene>
<dbReference type="EMBL" id="FYEK01000054">
    <property type="protein sequence ID" value="SNB71702.1"/>
    <property type="molecule type" value="Genomic_DNA"/>
</dbReference>
<dbReference type="GO" id="GO:0000976">
    <property type="term" value="F:transcription cis-regulatory region binding"/>
    <property type="evidence" value="ECO:0007669"/>
    <property type="project" value="TreeGrafter"/>
</dbReference>
<keyword evidence="2" id="KW-0805">Transcription regulation</keyword>
<dbReference type="FunCoup" id="A0A212RHK9">
    <property type="interactions" value="112"/>
</dbReference>
<dbReference type="InterPro" id="IPR001647">
    <property type="entry name" value="HTH_TetR"/>
</dbReference>
<evidence type="ECO:0000259" key="6">
    <source>
        <dbReference type="PROSITE" id="PS50977"/>
    </source>
</evidence>
<dbReference type="GO" id="GO:0003700">
    <property type="term" value="F:DNA-binding transcription factor activity"/>
    <property type="evidence" value="ECO:0007669"/>
    <property type="project" value="TreeGrafter"/>
</dbReference>
<dbReference type="PRINTS" id="PR00455">
    <property type="entry name" value="HTHTETR"/>
</dbReference>
<dbReference type="InterPro" id="IPR050109">
    <property type="entry name" value="HTH-type_TetR-like_transc_reg"/>
</dbReference>
<dbReference type="PANTHER" id="PTHR30055:SF175">
    <property type="entry name" value="HTH-TYPE TRANSCRIPTIONAL REPRESSOR KSTR2"/>
    <property type="match status" value="1"/>
</dbReference>
<dbReference type="InterPro" id="IPR041490">
    <property type="entry name" value="KstR2_TetR_C"/>
</dbReference>
<evidence type="ECO:0000256" key="5">
    <source>
        <dbReference type="PROSITE-ProRule" id="PRU00335"/>
    </source>
</evidence>
<dbReference type="SUPFAM" id="SSF46689">
    <property type="entry name" value="Homeodomain-like"/>
    <property type="match status" value="1"/>
</dbReference>
<dbReference type="Proteomes" id="UP000197025">
    <property type="component" value="Unassembled WGS sequence"/>
</dbReference>
<keyword evidence="8" id="KW-1185">Reference proteome</keyword>
<dbReference type="Pfam" id="PF17932">
    <property type="entry name" value="TetR_C_24"/>
    <property type="match status" value="1"/>
</dbReference>
<dbReference type="PROSITE" id="PS50977">
    <property type="entry name" value="HTH_TETR_2"/>
    <property type="match status" value="1"/>
</dbReference>
<keyword evidence="3 5" id="KW-0238">DNA-binding</keyword>
<dbReference type="Gene3D" id="1.10.10.60">
    <property type="entry name" value="Homeodomain-like"/>
    <property type="match status" value="1"/>
</dbReference>
<evidence type="ECO:0000256" key="4">
    <source>
        <dbReference type="ARBA" id="ARBA00023163"/>
    </source>
</evidence>
<evidence type="ECO:0000256" key="3">
    <source>
        <dbReference type="ARBA" id="ARBA00023125"/>
    </source>
</evidence>
<dbReference type="SUPFAM" id="SSF48498">
    <property type="entry name" value="Tetracyclin repressor-like, C-terminal domain"/>
    <property type="match status" value="1"/>
</dbReference>
<dbReference type="Gene3D" id="1.10.357.10">
    <property type="entry name" value="Tetracycline Repressor, domain 2"/>
    <property type="match status" value="1"/>
</dbReference>
<evidence type="ECO:0000256" key="2">
    <source>
        <dbReference type="ARBA" id="ARBA00023015"/>
    </source>
</evidence>
<keyword evidence="4" id="KW-0804">Transcription</keyword>
<dbReference type="OrthoDB" id="9814200at2"/>
<dbReference type="InParanoid" id="A0A212RHK9"/>
<proteinExistence type="predicted"/>
<evidence type="ECO:0000313" key="7">
    <source>
        <dbReference type="EMBL" id="SNB71702.1"/>
    </source>
</evidence>
<dbReference type="InterPro" id="IPR036271">
    <property type="entry name" value="Tet_transcr_reg_TetR-rel_C_sf"/>
</dbReference>
<dbReference type="Pfam" id="PF00440">
    <property type="entry name" value="TetR_N"/>
    <property type="match status" value="1"/>
</dbReference>
<evidence type="ECO:0000313" key="8">
    <source>
        <dbReference type="Proteomes" id="UP000197025"/>
    </source>
</evidence>
<organism evidence="7 8">
    <name type="scientific">Thermoflexus hugenholtzii JAD2</name>
    <dbReference type="NCBI Taxonomy" id="877466"/>
    <lineage>
        <taxon>Bacteria</taxon>
        <taxon>Bacillati</taxon>
        <taxon>Chloroflexota</taxon>
        <taxon>Thermoflexia</taxon>
        <taxon>Thermoflexales</taxon>
        <taxon>Thermoflexaceae</taxon>
        <taxon>Thermoflexus</taxon>
    </lineage>
</organism>
<reference evidence="8" key="1">
    <citation type="submission" date="2017-06" db="EMBL/GenBank/DDBJ databases">
        <authorList>
            <person name="Varghese N."/>
            <person name="Submissions S."/>
        </authorList>
    </citation>
    <scope>NUCLEOTIDE SEQUENCE [LARGE SCALE GENOMIC DNA]</scope>
    <source>
        <strain evidence="8">JAD2</strain>
    </source>
</reference>
<dbReference type="PANTHER" id="PTHR30055">
    <property type="entry name" value="HTH-TYPE TRANSCRIPTIONAL REGULATOR RUTR"/>
    <property type="match status" value="1"/>
</dbReference>